<dbReference type="SUPFAM" id="SSF51419">
    <property type="entry name" value="PLP-binding barrel"/>
    <property type="match status" value="1"/>
</dbReference>
<dbReference type="PROSITE" id="PS01211">
    <property type="entry name" value="UPF0001"/>
    <property type="match status" value="1"/>
</dbReference>
<dbReference type="RefSeq" id="WP_258812827.1">
    <property type="nucleotide sequence ID" value="NZ_JANUGU010000005.1"/>
</dbReference>
<name>A0ABT2D092_9BURK</name>
<dbReference type="HAMAP" id="MF_02087">
    <property type="entry name" value="PLP_homeostasis"/>
    <property type="match status" value="1"/>
</dbReference>
<sequence length="237" mass="25280">MSTISSKLHDVEATIRAAAEGAGRAPGSVRLLAVSKTFGADAVLEAMHAGQHAFGENYLQEALDKIEAVAQAAPGELVEWHFIGPIQSNKTRPIATHFAWVHSVDRLKIAQRLSEQRPPELGPLNICLQVNVSGEASKSGIAEDELPELARQVAALPNLRLRGLMAIPEPESDPAKQRAPFARMRGLLERLRAGGLELDTLSMGMSGDLEAAVAEGATIVRIGSAIFGARHYDKGNA</sequence>
<dbReference type="Proteomes" id="UP001204621">
    <property type="component" value="Unassembled WGS sequence"/>
</dbReference>
<evidence type="ECO:0000256" key="1">
    <source>
        <dbReference type="ARBA" id="ARBA00022898"/>
    </source>
</evidence>
<keyword evidence="6" id="KW-1185">Reference proteome</keyword>
<reference evidence="5 6" key="1">
    <citation type="submission" date="2022-08" db="EMBL/GenBank/DDBJ databases">
        <title>Reclassification of Massilia species as members of the genera Telluria, Duganella, Pseudoduganella, Mokoshia gen. nov. and Zemynaea gen. nov. using orthogonal and non-orthogonal genome-based approaches.</title>
        <authorList>
            <person name="Bowman J.P."/>
        </authorList>
    </citation>
    <scope>NUCLEOTIDE SEQUENCE [LARGE SCALE GENOMIC DNA]</scope>
    <source>
        <strain evidence="5 6">JCM 31606</strain>
    </source>
</reference>
<evidence type="ECO:0000313" key="6">
    <source>
        <dbReference type="Proteomes" id="UP001204621"/>
    </source>
</evidence>
<comment type="caution">
    <text evidence="5">The sequence shown here is derived from an EMBL/GenBank/DDBJ whole genome shotgun (WGS) entry which is preliminary data.</text>
</comment>
<comment type="function">
    <text evidence="2">Pyridoxal 5'-phosphate (PLP)-binding protein, which is involved in PLP homeostasis.</text>
</comment>
<feature type="domain" description="Alanine racemase N-terminal" evidence="4">
    <location>
        <begin position="24"/>
        <end position="230"/>
    </location>
</feature>
<dbReference type="NCBIfam" id="TIGR00044">
    <property type="entry name" value="YggS family pyridoxal phosphate-dependent enzyme"/>
    <property type="match status" value="1"/>
</dbReference>
<evidence type="ECO:0000313" key="5">
    <source>
        <dbReference type="EMBL" id="MCS0659641.1"/>
    </source>
</evidence>
<proteinExistence type="inferred from homology"/>
<keyword evidence="1 2" id="KW-0663">Pyridoxal phosphate</keyword>
<dbReference type="EMBL" id="JANUGU010000005">
    <property type="protein sequence ID" value="MCS0659641.1"/>
    <property type="molecule type" value="Genomic_DNA"/>
</dbReference>
<organism evidence="5 6">
    <name type="scientific">Massilia terrae</name>
    <dbReference type="NCBI Taxonomy" id="1811224"/>
    <lineage>
        <taxon>Bacteria</taxon>
        <taxon>Pseudomonadati</taxon>
        <taxon>Pseudomonadota</taxon>
        <taxon>Betaproteobacteria</taxon>
        <taxon>Burkholderiales</taxon>
        <taxon>Oxalobacteraceae</taxon>
        <taxon>Telluria group</taxon>
        <taxon>Massilia</taxon>
    </lineage>
</organism>
<evidence type="ECO:0000259" key="4">
    <source>
        <dbReference type="Pfam" id="PF01168"/>
    </source>
</evidence>
<dbReference type="PANTHER" id="PTHR10146">
    <property type="entry name" value="PROLINE SYNTHETASE CO-TRANSCRIBED BACTERIAL HOMOLOG PROTEIN"/>
    <property type="match status" value="1"/>
</dbReference>
<dbReference type="PANTHER" id="PTHR10146:SF14">
    <property type="entry name" value="PYRIDOXAL PHOSPHATE HOMEOSTASIS PROTEIN"/>
    <property type="match status" value="1"/>
</dbReference>
<dbReference type="PIRSF" id="PIRSF004848">
    <property type="entry name" value="YBL036c_PLPDEIII"/>
    <property type="match status" value="1"/>
</dbReference>
<evidence type="ECO:0000256" key="2">
    <source>
        <dbReference type="HAMAP-Rule" id="MF_02087"/>
    </source>
</evidence>
<evidence type="ECO:0000256" key="3">
    <source>
        <dbReference type="RuleBase" id="RU004514"/>
    </source>
</evidence>
<gene>
    <name evidence="5" type="ORF">NX778_16345</name>
</gene>
<dbReference type="InterPro" id="IPR011078">
    <property type="entry name" value="PyrdxlP_homeostasis"/>
</dbReference>
<dbReference type="Gene3D" id="3.20.20.10">
    <property type="entry name" value="Alanine racemase"/>
    <property type="match status" value="1"/>
</dbReference>
<dbReference type="Pfam" id="PF01168">
    <property type="entry name" value="Ala_racemase_N"/>
    <property type="match status" value="1"/>
</dbReference>
<accession>A0ABT2D092</accession>
<feature type="modified residue" description="N6-(pyridoxal phosphate)lysine" evidence="2">
    <location>
        <position position="36"/>
    </location>
</feature>
<dbReference type="CDD" id="cd06824">
    <property type="entry name" value="PLPDE_III_Yggs_like"/>
    <property type="match status" value="1"/>
</dbReference>
<dbReference type="InterPro" id="IPR029066">
    <property type="entry name" value="PLP-binding_barrel"/>
</dbReference>
<protein>
    <recommendedName>
        <fullName evidence="2">Pyridoxal phosphate homeostasis protein</fullName>
        <shortName evidence="2">PLP homeostasis protein</shortName>
    </recommendedName>
</protein>
<dbReference type="InterPro" id="IPR001608">
    <property type="entry name" value="Ala_racemase_N"/>
</dbReference>
<comment type="similarity">
    <text evidence="2 3">Belongs to the pyridoxal phosphate-binding protein YggS/PROSC family.</text>
</comment>